<name>A0A7S4VM00_9DINO</name>
<organism evidence="1">
    <name type="scientific">Alexandrium monilatum</name>
    <dbReference type="NCBI Taxonomy" id="311494"/>
    <lineage>
        <taxon>Eukaryota</taxon>
        <taxon>Sar</taxon>
        <taxon>Alveolata</taxon>
        <taxon>Dinophyceae</taxon>
        <taxon>Gonyaulacales</taxon>
        <taxon>Pyrocystaceae</taxon>
        <taxon>Alexandrium</taxon>
    </lineage>
</organism>
<dbReference type="AlphaFoldDB" id="A0A7S4VM00"/>
<proteinExistence type="predicted"/>
<protein>
    <submittedName>
        <fullName evidence="1">Uncharacterized protein</fullName>
    </submittedName>
</protein>
<reference evidence="1" key="1">
    <citation type="submission" date="2021-01" db="EMBL/GenBank/DDBJ databases">
        <authorList>
            <person name="Corre E."/>
            <person name="Pelletier E."/>
            <person name="Niang G."/>
            <person name="Scheremetjew M."/>
            <person name="Finn R."/>
            <person name="Kale V."/>
            <person name="Holt S."/>
            <person name="Cochrane G."/>
            <person name="Meng A."/>
            <person name="Brown T."/>
            <person name="Cohen L."/>
        </authorList>
    </citation>
    <scope>NUCLEOTIDE SEQUENCE</scope>
    <source>
        <strain evidence="1">CCMP3105</strain>
    </source>
</reference>
<evidence type="ECO:0000313" key="1">
    <source>
        <dbReference type="EMBL" id="CAE4653379.1"/>
    </source>
</evidence>
<gene>
    <name evidence="1" type="ORF">AMON00008_LOCUS54727</name>
</gene>
<accession>A0A7S4VM00</accession>
<sequence>MRRKPCWAVLAAGSGLWREHVREVLPAGSGRGPGACGARVSATCRWLREAITPCCSAATARPWLVAAYIKQPTGQVPLVILQAVLDGPTMRFATLGGRVLRVEAAATDRLAEVRSRLLLERASAGPALLDVALPHGGTLNELLSRQPLALVGELLA</sequence>
<dbReference type="EMBL" id="HBNR01076952">
    <property type="protein sequence ID" value="CAE4653379.1"/>
    <property type="molecule type" value="Transcribed_RNA"/>
</dbReference>